<dbReference type="VEuPathDB" id="ToxoDB:ETH2_1545500"/>
<accession>U6KXJ3</accession>
<dbReference type="Gene3D" id="3.40.50.1820">
    <property type="entry name" value="alpha/beta hydrolase"/>
    <property type="match status" value="1"/>
</dbReference>
<keyword evidence="5" id="KW-1185">Reference proteome</keyword>
<name>U6KXJ3_EIMTE</name>
<dbReference type="PANTHER" id="PTHR22946">
    <property type="entry name" value="DIENELACTONE HYDROLASE DOMAIN-CONTAINING PROTEIN-RELATED"/>
    <property type="match status" value="1"/>
</dbReference>
<evidence type="ECO:0000256" key="1">
    <source>
        <dbReference type="ARBA" id="ARBA00022801"/>
    </source>
</evidence>
<dbReference type="Proteomes" id="UP000030747">
    <property type="component" value="Unassembled WGS sequence"/>
</dbReference>
<evidence type="ECO:0000256" key="2">
    <source>
        <dbReference type="SAM" id="SignalP"/>
    </source>
</evidence>
<dbReference type="Pfam" id="PF12146">
    <property type="entry name" value="Hydrolase_4"/>
    <property type="match status" value="1"/>
</dbReference>
<evidence type="ECO:0000313" key="4">
    <source>
        <dbReference type="EMBL" id="CDJ41653.1"/>
    </source>
</evidence>
<gene>
    <name evidence="4" type="ORF">ETH_00002965</name>
</gene>
<feature type="domain" description="Serine aminopeptidase S33" evidence="3">
    <location>
        <begin position="96"/>
        <end position="344"/>
    </location>
</feature>
<dbReference type="AlphaFoldDB" id="U6KXJ3"/>
<dbReference type="SUPFAM" id="SSF53474">
    <property type="entry name" value="alpha/beta-Hydrolases"/>
    <property type="match status" value="1"/>
</dbReference>
<keyword evidence="1" id="KW-0378">Hydrolase</keyword>
<dbReference type="OrthoDB" id="2498029at2759"/>
<dbReference type="VEuPathDB" id="ToxoDB:ETH_00002965"/>
<reference evidence="4" key="2">
    <citation type="submission" date="2013-10" db="EMBL/GenBank/DDBJ databases">
        <authorList>
            <person name="Aslett M."/>
        </authorList>
    </citation>
    <scope>NUCLEOTIDE SEQUENCE [LARGE SCALE GENOMIC DNA]</scope>
    <source>
        <strain evidence="4">Houghton</strain>
    </source>
</reference>
<sequence length="379" mass="40769">MGFKFVAAALAALLALLLALRLDPGVTTAPMQHKLPQDPDGTITKVEGVERITFSVLSHGKRLHCWLFVPPQPLAKPPPAVVAAYGLGVQKDIAMVPLALALAREGFAAVLFDYRHWGVSEGLPRHAAVPQQQVEDLTALLQHLGAPGPLSSKLDSSKMALYGASLGGGVVLAAAAELCRRKDPLSSSIKAVVAAIPFVSGSKTSSKALQERGLLETARVGLAVVQDLVRSVFTAESAVYIPLARSSSSSSSSSSGISAMQLESNEHQIWASRTPLKGQVVDGAWENKLAARSLFWLSRFEVEDLAAEFLEIPTLLIAGSIDTVCPIEAIRDLVSRHQKKQSSSKMVLKEFPLRHFDFLTQQNFPILVSNTVQFIKEQI</sequence>
<feature type="signal peptide" evidence="2">
    <location>
        <begin position="1"/>
        <end position="28"/>
    </location>
</feature>
<dbReference type="InterPro" id="IPR050261">
    <property type="entry name" value="FrsA_esterase"/>
</dbReference>
<protein>
    <recommendedName>
        <fullName evidence="3">Serine aminopeptidase S33 domain-containing protein</fullName>
    </recommendedName>
</protein>
<feature type="chain" id="PRO_5004671952" description="Serine aminopeptidase S33 domain-containing protein" evidence="2">
    <location>
        <begin position="29"/>
        <end position="379"/>
    </location>
</feature>
<dbReference type="PANTHER" id="PTHR22946:SF9">
    <property type="entry name" value="POLYKETIDE TRANSFERASE AF380"/>
    <property type="match status" value="1"/>
</dbReference>
<evidence type="ECO:0000259" key="3">
    <source>
        <dbReference type="Pfam" id="PF12146"/>
    </source>
</evidence>
<dbReference type="InterPro" id="IPR022742">
    <property type="entry name" value="Hydrolase_4"/>
</dbReference>
<dbReference type="GeneID" id="25249806"/>
<dbReference type="InterPro" id="IPR029058">
    <property type="entry name" value="AB_hydrolase_fold"/>
</dbReference>
<organism evidence="4 5">
    <name type="scientific">Eimeria tenella</name>
    <name type="common">Coccidian parasite</name>
    <dbReference type="NCBI Taxonomy" id="5802"/>
    <lineage>
        <taxon>Eukaryota</taxon>
        <taxon>Sar</taxon>
        <taxon>Alveolata</taxon>
        <taxon>Apicomplexa</taxon>
        <taxon>Conoidasida</taxon>
        <taxon>Coccidia</taxon>
        <taxon>Eucoccidiorida</taxon>
        <taxon>Eimeriorina</taxon>
        <taxon>Eimeriidae</taxon>
        <taxon>Eimeria</taxon>
    </lineage>
</organism>
<evidence type="ECO:0000313" key="5">
    <source>
        <dbReference type="Proteomes" id="UP000030747"/>
    </source>
</evidence>
<proteinExistence type="predicted"/>
<dbReference type="OMA" id="CPILFCV"/>
<keyword evidence="2" id="KW-0732">Signal</keyword>
<dbReference type="GO" id="GO:0016788">
    <property type="term" value="F:hydrolase activity, acting on ester bonds"/>
    <property type="evidence" value="ECO:0007669"/>
    <property type="project" value="UniProtKB-ARBA"/>
</dbReference>
<dbReference type="RefSeq" id="XP_013232403.1">
    <property type="nucleotide sequence ID" value="XM_013376949.1"/>
</dbReference>
<dbReference type="EMBL" id="HG675649">
    <property type="protein sequence ID" value="CDJ41653.1"/>
    <property type="molecule type" value="Genomic_DNA"/>
</dbReference>
<reference evidence="4" key="1">
    <citation type="submission" date="2013-10" db="EMBL/GenBank/DDBJ databases">
        <title>Genomic analysis of the causative agents of coccidiosis in chickens.</title>
        <authorList>
            <person name="Reid A.J."/>
            <person name="Blake D."/>
            <person name="Billington K."/>
            <person name="Browne H."/>
            <person name="Dunn M."/>
            <person name="Hung S."/>
            <person name="Kawahara F."/>
            <person name="Miranda-Saavedra D."/>
            <person name="Mourier T."/>
            <person name="Nagra H."/>
            <person name="Otto T.D."/>
            <person name="Rawlings N."/>
            <person name="Sanchez A."/>
            <person name="Sanders M."/>
            <person name="Subramaniam C."/>
            <person name="Tay Y."/>
            <person name="Dear P."/>
            <person name="Doerig C."/>
            <person name="Gruber A."/>
            <person name="Parkinson J."/>
            <person name="Shirley M."/>
            <person name="Wan K.L."/>
            <person name="Berriman M."/>
            <person name="Tomley F."/>
            <person name="Pain A."/>
        </authorList>
    </citation>
    <scope>NUCLEOTIDE SEQUENCE [LARGE SCALE GENOMIC DNA]</scope>
    <source>
        <strain evidence="4">Houghton</strain>
    </source>
</reference>